<gene>
    <name evidence="1" type="ORF">HT99x_00583</name>
    <name evidence="2" type="ORF">HT99x_014425</name>
</gene>
<protein>
    <submittedName>
        <fullName evidence="1">Uncharacterized protein</fullName>
    </submittedName>
</protein>
<evidence type="ECO:0000313" key="1">
    <source>
        <dbReference type="EMBL" id="KRG22166.1"/>
    </source>
</evidence>
<dbReference type="AlphaFoldDB" id="A0A0Q9YN05"/>
<dbReference type="EMBL" id="LKAJ01000002">
    <property type="protein sequence ID" value="KRG22166.1"/>
    <property type="molecule type" value="Genomic_DNA"/>
</dbReference>
<accession>A0A0Q9YN05</accession>
<name>A0A0Q9YN05_9GAMM</name>
<reference evidence="2" key="2">
    <citation type="journal article" date="2016" name="Genome Announc.">
        <title>Draft Genome Sequences of Two Novel Amoeba-Resistant Intranuclear Bacteria, 'Candidatus Berkiella cookevillensis' and 'Candidatus Berkiella aquae'.</title>
        <authorList>
            <person name="Mehari Y.T."/>
            <person name="Arivett B.A."/>
            <person name="Farone A.L."/>
            <person name="Gunderson J.H."/>
            <person name="Farone M.B."/>
        </authorList>
    </citation>
    <scope>NUCLEOTIDE SEQUENCE</scope>
    <source>
        <strain evidence="2">HT99</strain>
    </source>
</reference>
<reference evidence="2" key="3">
    <citation type="submission" date="2021-06" db="EMBL/GenBank/DDBJ databases">
        <title>Genomic Description and Analysis of Intracellular Bacteria, Candidatus Berkiella cookevillensis and Candidatus Berkiella aquae.</title>
        <authorList>
            <person name="Kidane D.T."/>
            <person name="Mehari Y.T."/>
            <person name="Rice F.C."/>
            <person name="Arivett B.A."/>
            <person name="Farone A.L."/>
            <person name="Berk S.G."/>
            <person name="Farone M.B."/>
        </authorList>
    </citation>
    <scope>NUCLEOTIDE SEQUENCE</scope>
    <source>
        <strain evidence="2">HT99</strain>
    </source>
</reference>
<dbReference type="EMBL" id="LKAJ02000001">
    <property type="protein sequence ID" value="MCS5712631.1"/>
    <property type="molecule type" value="Genomic_DNA"/>
</dbReference>
<comment type="caution">
    <text evidence="1">The sequence shown here is derived from an EMBL/GenBank/DDBJ whole genome shotgun (WGS) entry which is preliminary data.</text>
</comment>
<evidence type="ECO:0000313" key="2">
    <source>
        <dbReference type="EMBL" id="MCS5712631.1"/>
    </source>
</evidence>
<dbReference type="RefSeq" id="WP_075065227.1">
    <property type="nucleotide sequence ID" value="NZ_LKAJ02000001.1"/>
</dbReference>
<proteinExistence type="predicted"/>
<dbReference type="OrthoDB" id="6191426at2"/>
<sequence>MNNLYRNCPKTRDFLTILLSLFLMGWFTSAYSQGCGCAKAALYYRLQPAIANDLNDEKTGITDVALNQAAQSVWQEVIVNGYATRVGKTDKEVRTLFAPIQYHIESHIVEGMTTADPKAVMPLWVIHAPQIATPLVTEGRLNNQLVSDDVANDKDKTRLNTALLRAKTVRDYLAKGGILLVVYQDTPSNDGGRTKEQKRIFDKLKKRYASQIIDFPVAQFPQALTGATYLVPQKNGVFEMTNRGAQIQQDGKEITWGLWLQEREHPKPAVKEQIHTLFQFLEQAGLQEKIASHAKQHGRAPETFFALGKHYQS</sequence>
<evidence type="ECO:0000313" key="3">
    <source>
        <dbReference type="Proteomes" id="UP000051497"/>
    </source>
</evidence>
<dbReference type="STRING" id="295108.HT99x_00583"/>
<reference evidence="1" key="1">
    <citation type="submission" date="2015-09" db="EMBL/GenBank/DDBJ databases">
        <title>Draft Genome Sequences of Two Novel Amoeba-resistant Intranuclear Bacteria, Candidatus Berkiella cookevillensis and Candidatus Berkiella aquae.</title>
        <authorList>
            <person name="Mehari Y.T."/>
            <person name="Arivett B.A."/>
            <person name="Farone A.L."/>
            <person name="Gunderson J.H."/>
            <person name="Farone M.B."/>
        </authorList>
    </citation>
    <scope>NUCLEOTIDE SEQUENCE [LARGE SCALE GENOMIC DNA]</scope>
    <source>
        <strain evidence="1">HT99</strain>
    </source>
</reference>
<keyword evidence="3" id="KW-1185">Reference proteome</keyword>
<dbReference type="Proteomes" id="UP000051497">
    <property type="component" value="Unassembled WGS sequence"/>
</dbReference>
<organism evidence="1">
    <name type="scientific">Candidatus Berkiella aquae</name>
    <dbReference type="NCBI Taxonomy" id="295108"/>
    <lineage>
        <taxon>Bacteria</taxon>
        <taxon>Pseudomonadati</taxon>
        <taxon>Pseudomonadota</taxon>
        <taxon>Gammaproteobacteria</taxon>
        <taxon>Candidatus Berkiellales</taxon>
        <taxon>Candidatus Berkiellaceae</taxon>
        <taxon>Candidatus Berkiella</taxon>
    </lineage>
</organism>